<protein>
    <recommendedName>
        <fullName evidence="1">TIR domain-containing protein</fullName>
    </recommendedName>
</protein>
<dbReference type="InterPro" id="IPR055432">
    <property type="entry name" value="STING_LBD"/>
</dbReference>
<dbReference type="GO" id="GO:0016239">
    <property type="term" value="P:positive regulation of macroautophagy"/>
    <property type="evidence" value="ECO:0007669"/>
    <property type="project" value="TreeGrafter"/>
</dbReference>
<dbReference type="PANTHER" id="PTHR34339:SF1">
    <property type="entry name" value="STIMULATOR OF INTERFERON GENES PROTEIN"/>
    <property type="match status" value="1"/>
</dbReference>
<dbReference type="GO" id="GO:0061507">
    <property type="term" value="F:2',3'-cyclic GMP-AMP binding"/>
    <property type="evidence" value="ECO:0007669"/>
    <property type="project" value="TreeGrafter"/>
</dbReference>
<keyword evidence="3" id="KW-1185">Reference proteome</keyword>
<dbReference type="InterPro" id="IPR000157">
    <property type="entry name" value="TIR_dom"/>
</dbReference>
<organism evidence="2 3">
    <name type="scientific">Magallana gigas</name>
    <name type="common">Pacific oyster</name>
    <name type="synonym">Crassostrea gigas</name>
    <dbReference type="NCBI Taxonomy" id="29159"/>
    <lineage>
        <taxon>Eukaryota</taxon>
        <taxon>Metazoa</taxon>
        <taxon>Spiralia</taxon>
        <taxon>Lophotrochozoa</taxon>
        <taxon>Mollusca</taxon>
        <taxon>Bivalvia</taxon>
        <taxon>Autobranchia</taxon>
        <taxon>Pteriomorphia</taxon>
        <taxon>Ostreida</taxon>
        <taxon>Ostreoidea</taxon>
        <taxon>Ostreidae</taxon>
        <taxon>Magallana</taxon>
    </lineage>
</organism>
<dbReference type="PROSITE" id="PS50104">
    <property type="entry name" value="TIR"/>
    <property type="match status" value="2"/>
</dbReference>
<evidence type="ECO:0000259" key="1">
    <source>
        <dbReference type="PROSITE" id="PS50104"/>
    </source>
</evidence>
<dbReference type="Gene3D" id="3.40.50.10140">
    <property type="entry name" value="Toll/interleukin-1 receptor homology (TIR) domain"/>
    <property type="match status" value="2"/>
</dbReference>
<dbReference type="GO" id="GO:0002218">
    <property type="term" value="P:activation of innate immune response"/>
    <property type="evidence" value="ECO:0007669"/>
    <property type="project" value="InterPro"/>
</dbReference>
<dbReference type="InterPro" id="IPR035897">
    <property type="entry name" value="Toll_tir_struct_dom_sf"/>
</dbReference>
<dbReference type="PANTHER" id="PTHR34339">
    <property type="entry name" value="STIMULATOR OF INTERFERON GENES PROTEIN"/>
    <property type="match status" value="1"/>
</dbReference>
<sequence length="782" mass="90220">MAAKKAGDFIEEDKRPPVPFVSENEDPLNLSVAEWQRSSLVLYKGSAGILAKLNLLRLSRMIDTWIRPQSQFDKNIKICFCLLVASRYIMADDEGTDVDITHDVFLIHANEPKEDKVFALLKLKPLLERQNLKVLVDEDDFLGGETVFTNIARAVRRCRKSLIVLTEHSRESPWCSLELLLALEKSHRRNIMSVVVLRKGNSVEQQLALDMLNDVPHVDIQNDDDIEGKLDDLVSKIKEKKQTEELLPAGNIAHAQVWSHYFGLLQYLLPEMTALVEKTETYKKYPTRFSTKLYELVPENCQCPRVIEDIPKDSPEQRIIVMEEKLPNLSYTRSGNKRDVQMTIYCVKDTDGTEYYCVAEYPSVIAGMQKMIEETSSKLRECDRRTQVGRFYYTLSALLQHESLEGTLNKANIIMYNENRPGFVLADILVKAIKEDLHVGSMKDERIERPLDRLSSREPADFEHDAFLFYDDESREIGNEICNYLERKGTKLFIEDQRAGQRSISNLDYVIGNCYWTIVILTRKALKDRKFTLQLISLLQSFLVDKKIRLIPVLLDTRYGDIPDAIRFVTYVGVDENKRYLERLHCTLKGKEIPFDRDTLIPAGNVAYGLAWTYVLNYLAFVLQGLGDSIIRALEKHNKSSSIYKEKVYILVPFSCDCKAKLSDADKIISYLDTIHPVYVDHSGNSRKYSFDMYKFVDKDEEFVFVGQYAAAVTCLDDMWRVRIAGLSEADKIIQAKIFCEEIQTVLAQKLIGYAHYCEIVFYDDRKYSLSEEMKRRLKHTP</sequence>
<dbReference type="GO" id="GO:0005789">
    <property type="term" value="C:endoplasmic reticulum membrane"/>
    <property type="evidence" value="ECO:0007669"/>
    <property type="project" value="TreeGrafter"/>
</dbReference>
<proteinExistence type="predicted"/>
<dbReference type="Gene3D" id="1.20.5.5200">
    <property type="match status" value="2"/>
</dbReference>
<dbReference type="GO" id="GO:0007165">
    <property type="term" value="P:signal transduction"/>
    <property type="evidence" value="ECO:0007669"/>
    <property type="project" value="InterPro"/>
</dbReference>
<dbReference type="Pfam" id="PF15009">
    <property type="entry name" value="STING_LBD"/>
    <property type="match status" value="2"/>
</dbReference>
<feature type="domain" description="TIR" evidence="1">
    <location>
        <begin position="462"/>
        <end position="592"/>
    </location>
</feature>
<dbReference type="Gene3D" id="3.40.50.12100">
    <property type="entry name" value="Stimulator of interferon genes protein"/>
    <property type="match status" value="2"/>
</dbReference>
<dbReference type="EnsemblMetazoa" id="G15953.2">
    <property type="protein sequence ID" value="G15953.2:cds"/>
    <property type="gene ID" value="G15953"/>
</dbReference>
<dbReference type="GO" id="GO:0035438">
    <property type="term" value="F:cyclic-di-GMP binding"/>
    <property type="evidence" value="ECO:0007669"/>
    <property type="project" value="TreeGrafter"/>
</dbReference>
<dbReference type="GO" id="GO:0000045">
    <property type="term" value="P:autophagosome assembly"/>
    <property type="evidence" value="ECO:0007669"/>
    <property type="project" value="TreeGrafter"/>
</dbReference>
<name>A0A8W8IW68_MAGGI</name>
<feature type="domain" description="TIR" evidence="1">
    <location>
        <begin position="100"/>
        <end position="241"/>
    </location>
</feature>
<reference evidence="2" key="1">
    <citation type="submission" date="2022-08" db="UniProtKB">
        <authorList>
            <consortium name="EnsemblMetazoa"/>
        </authorList>
    </citation>
    <scope>IDENTIFICATION</scope>
    <source>
        <strain evidence="2">05x7-T-G4-1.051#20</strain>
    </source>
</reference>
<dbReference type="GO" id="GO:0005776">
    <property type="term" value="C:autophagosome"/>
    <property type="evidence" value="ECO:0007669"/>
    <property type="project" value="TreeGrafter"/>
</dbReference>
<dbReference type="GO" id="GO:0061709">
    <property type="term" value="P:reticulophagy"/>
    <property type="evidence" value="ECO:0007669"/>
    <property type="project" value="TreeGrafter"/>
</dbReference>
<dbReference type="SUPFAM" id="SSF52200">
    <property type="entry name" value="Toll/Interleukin receptor TIR domain"/>
    <property type="match status" value="2"/>
</dbReference>
<accession>A0A8W8IW68</accession>
<dbReference type="Proteomes" id="UP000005408">
    <property type="component" value="Unassembled WGS sequence"/>
</dbReference>
<dbReference type="InterPro" id="IPR038623">
    <property type="entry name" value="STING_C_sf"/>
</dbReference>
<dbReference type="Pfam" id="PF13676">
    <property type="entry name" value="TIR_2"/>
    <property type="match status" value="2"/>
</dbReference>
<dbReference type="AlphaFoldDB" id="A0A8W8IW68"/>
<evidence type="ECO:0000313" key="3">
    <source>
        <dbReference type="Proteomes" id="UP000005408"/>
    </source>
</evidence>
<dbReference type="GO" id="GO:0045087">
    <property type="term" value="P:innate immune response"/>
    <property type="evidence" value="ECO:0007669"/>
    <property type="project" value="TreeGrafter"/>
</dbReference>
<evidence type="ECO:0000313" key="2">
    <source>
        <dbReference type="EnsemblMetazoa" id="G15953.2:cds"/>
    </source>
</evidence>
<dbReference type="InterPro" id="IPR029158">
    <property type="entry name" value="STING"/>
</dbReference>
<dbReference type="SMART" id="SM00255">
    <property type="entry name" value="TIR"/>
    <property type="match status" value="1"/>
</dbReference>
<dbReference type="GO" id="GO:0032481">
    <property type="term" value="P:positive regulation of type I interferon production"/>
    <property type="evidence" value="ECO:0007669"/>
    <property type="project" value="InterPro"/>
</dbReference>